<organism evidence="1 2">
    <name type="scientific">Verminephrobacter aporrectodeae subsp. tuberculatae</name>
    <dbReference type="NCBI Taxonomy" id="1110392"/>
    <lineage>
        <taxon>Bacteria</taxon>
        <taxon>Pseudomonadati</taxon>
        <taxon>Pseudomonadota</taxon>
        <taxon>Betaproteobacteria</taxon>
        <taxon>Burkholderiales</taxon>
        <taxon>Comamonadaceae</taxon>
        <taxon>Verminephrobacter</taxon>
    </lineage>
</organism>
<sequence length="73" mass="7934">MAQFDDIQLLRSHPLRGPTIRTCRPVREEHSARTQPGFFHEYLTDAQAVHALFGPLMGGVSGSGTPGSEDADV</sequence>
<accession>A0ABT3KU45</accession>
<dbReference type="GeneID" id="77320098"/>
<proteinExistence type="predicted"/>
<reference evidence="2" key="1">
    <citation type="submission" date="2023-07" db="EMBL/GenBank/DDBJ databases">
        <title>Verminephrobacter genomes.</title>
        <authorList>
            <person name="Lund M.B."/>
        </authorList>
    </citation>
    <scope>NUCLEOTIDE SEQUENCE [LARGE SCALE GENOMIC DNA]</scope>
    <source>
        <strain evidence="2">AtM5-05</strain>
    </source>
</reference>
<gene>
    <name evidence="1" type="ORF">D5039_12000</name>
</gene>
<dbReference type="RefSeq" id="WP_010100241.1">
    <property type="nucleotide sequence ID" value="NZ_QZCV01000002.1"/>
</dbReference>
<name>A0ABT3KU45_9BURK</name>
<dbReference type="EMBL" id="QZCW01000002">
    <property type="protein sequence ID" value="MCW5321853.1"/>
    <property type="molecule type" value="Genomic_DNA"/>
</dbReference>
<evidence type="ECO:0000313" key="1">
    <source>
        <dbReference type="EMBL" id="MCW5321853.1"/>
    </source>
</evidence>
<dbReference type="Proteomes" id="UP001208935">
    <property type="component" value="Unassembled WGS sequence"/>
</dbReference>
<protein>
    <submittedName>
        <fullName evidence="1">Uncharacterized protein</fullName>
    </submittedName>
</protein>
<evidence type="ECO:0000313" key="2">
    <source>
        <dbReference type="Proteomes" id="UP001208935"/>
    </source>
</evidence>
<comment type="caution">
    <text evidence="1">The sequence shown here is derived from an EMBL/GenBank/DDBJ whole genome shotgun (WGS) entry which is preliminary data.</text>
</comment>
<keyword evidence="2" id="KW-1185">Reference proteome</keyword>